<organism evidence="6 7">
    <name type="scientific">Operophtera brumata</name>
    <name type="common">Winter moth</name>
    <name type="synonym">Phalaena brumata</name>
    <dbReference type="NCBI Taxonomy" id="104452"/>
    <lineage>
        <taxon>Eukaryota</taxon>
        <taxon>Metazoa</taxon>
        <taxon>Ecdysozoa</taxon>
        <taxon>Arthropoda</taxon>
        <taxon>Hexapoda</taxon>
        <taxon>Insecta</taxon>
        <taxon>Pterygota</taxon>
        <taxon>Neoptera</taxon>
        <taxon>Endopterygota</taxon>
        <taxon>Lepidoptera</taxon>
        <taxon>Glossata</taxon>
        <taxon>Ditrysia</taxon>
        <taxon>Geometroidea</taxon>
        <taxon>Geometridae</taxon>
        <taxon>Larentiinae</taxon>
        <taxon>Operophtera</taxon>
    </lineage>
</organism>
<keyword evidence="1" id="KW-0243">Dynein</keyword>
<dbReference type="Pfam" id="PF10211">
    <property type="entry name" value="Ax_dynein_light"/>
    <property type="match status" value="1"/>
</dbReference>
<gene>
    <name evidence="6" type="ORF">OBRU01_02181</name>
</gene>
<keyword evidence="3" id="KW-0505">Motor protein</keyword>
<feature type="non-terminal residue" evidence="6">
    <location>
        <position position="138"/>
    </location>
</feature>
<evidence type="ECO:0000256" key="3">
    <source>
        <dbReference type="ARBA" id="ARBA00023175"/>
    </source>
</evidence>
<dbReference type="Proteomes" id="UP000037510">
    <property type="component" value="Unassembled WGS sequence"/>
</dbReference>
<evidence type="ECO:0000313" key="6">
    <source>
        <dbReference type="EMBL" id="KOB77326.1"/>
    </source>
</evidence>
<evidence type="ECO:0000313" key="7">
    <source>
        <dbReference type="Proteomes" id="UP000037510"/>
    </source>
</evidence>
<evidence type="ECO:0000256" key="1">
    <source>
        <dbReference type="ARBA" id="ARBA00023017"/>
    </source>
</evidence>
<name>A0A0L7LQ58_OPEBR</name>
<dbReference type="AlphaFoldDB" id="A0A0L7LQ58"/>
<dbReference type="GO" id="GO:0030286">
    <property type="term" value="C:dynein complex"/>
    <property type="evidence" value="ECO:0007669"/>
    <property type="project" value="UniProtKB-KW"/>
</dbReference>
<dbReference type="InterPro" id="IPR019347">
    <property type="entry name" value="Axonemal_dynein_light_chain"/>
</dbReference>
<dbReference type="EMBL" id="JTDY01000409">
    <property type="protein sequence ID" value="KOB77326.1"/>
    <property type="molecule type" value="Genomic_DNA"/>
</dbReference>
<dbReference type="GO" id="GO:0097546">
    <property type="term" value="C:ciliary base"/>
    <property type="evidence" value="ECO:0007669"/>
    <property type="project" value="TreeGrafter"/>
</dbReference>
<keyword evidence="7" id="KW-1185">Reference proteome</keyword>
<feature type="coiled-coil region" evidence="5">
    <location>
        <begin position="77"/>
        <end position="121"/>
    </location>
</feature>
<evidence type="ECO:0000256" key="2">
    <source>
        <dbReference type="ARBA" id="ARBA00023054"/>
    </source>
</evidence>
<protein>
    <submittedName>
        <fullName evidence="6">Putative dynein, axonemal, light intermediate chain 1</fullName>
    </submittedName>
</protein>
<evidence type="ECO:0000256" key="4">
    <source>
        <dbReference type="ARBA" id="ARBA00038114"/>
    </source>
</evidence>
<dbReference type="GO" id="GO:0045504">
    <property type="term" value="F:dynein heavy chain binding"/>
    <property type="evidence" value="ECO:0007669"/>
    <property type="project" value="TreeGrafter"/>
</dbReference>
<evidence type="ECO:0000256" key="5">
    <source>
        <dbReference type="SAM" id="Coils"/>
    </source>
</evidence>
<dbReference type="GO" id="GO:0005930">
    <property type="term" value="C:axoneme"/>
    <property type="evidence" value="ECO:0007669"/>
    <property type="project" value="TreeGrafter"/>
</dbReference>
<dbReference type="PANTHER" id="PTHR13183">
    <property type="entry name" value="AXONEMAL INNER ARM DYNEIN LIGHT CHAIN 28"/>
    <property type="match status" value="1"/>
</dbReference>
<reference evidence="6 7" key="1">
    <citation type="journal article" date="2015" name="Genome Biol. Evol.">
        <title>The genome of winter moth (Operophtera brumata) provides a genomic perspective on sexual dimorphism and phenology.</title>
        <authorList>
            <person name="Derks M.F."/>
            <person name="Smit S."/>
            <person name="Salis L."/>
            <person name="Schijlen E."/>
            <person name="Bossers A."/>
            <person name="Mateman C."/>
            <person name="Pijl A.S."/>
            <person name="de Ridder D."/>
            <person name="Groenen M.A."/>
            <person name="Visser M.E."/>
            <person name="Megens H.J."/>
        </authorList>
    </citation>
    <scope>NUCLEOTIDE SEQUENCE [LARGE SCALE GENOMIC DNA]</scope>
    <source>
        <strain evidence="6">WM2013NL</strain>
        <tissue evidence="6">Head and thorax</tissue>
    </source>
</reference>
<dbReference type="STRING" id="104452.A0A0L7LQ58"/>
<accession>A0A0L7LQ58</accession>
<sequence>MAERSPASAEDTLVRYDNPVLVTKQPEKIVTINCGERGLLLLRVRDEARITMEAYQTLYCSSIAFGMRKALQSEQGKSDLMDQVAKLESERSALDKQCMELKQKTEQLERRAAELRAAEEKRHQEELLALKKTNAQLK</sequence>
<proteinExistence type="inferred from homology"/>
<dbReference type="PANTHER" id="PTHR13183:SF0">
    <property type="entry name" value="AXONEMAL DYNEIN LIGHT INTERMEDIATE POLYPEPTIDE 1"/>
    <property type="match status" value="1"/>
</dbReference>
<comment type="caution">
    <text evidence="6">The sequence shown here is derived from an EMBL/GenBank/DDBJ whole genome shotgun (WGS) entry which is preliminary data.</text>
</comment>
<keyword evidence="2 5" id="KW-0175">Coiled coil</keyword>
<comment type="similarity">
    <text evidence="4">Belongs to the inner dynein arm light chain family.</text>
</comment>